<dbReference type="GO" id="GO:0046872">
    <property type="term" value="F:metal ion binding"/>
    <property type="evidence" value="ECO:0007669"/>
    <property type="project" value="UniProtKB-KW"/>
</dbReference>
<keyword evidence="6" id="KW-0479">Metal-binding</keyword>
<dbReference type="OrthoDB" id="823504at2759"/>
<evidence type="ECO:0000256" key="2">
    <source>
        <dbReference type="ARBA" id="ARBA00022525"/>
    </source>
</evidence>
<proteinExistence type="predicted"/>
<keyword evidence="3 8" id="KW-0575">Peroxidase</keyword>
<dbReference type="Gene3D" id="1.10.640.10">
    <property type="entry name" value="Haem peroxidase domain superfamily, animal type"/>
    <property type="match status" value="1"/>
</dbReference>
<dbReference type="EMBL" id="KK115122">
    <property type="protein sequence ID" value="KFM64222.1"/>
    <property type="molecule type" value="Genomic_DNA"/>
</dbReference>
<accession>A0A087TGI3</accession>
<dbReference type="InterPro" id="IPR010255">
    <property type="entry name" value="Haem_peroxidase_sf"/>
</dbReference>
<feature type="non-terminal residue" evidence="8">
    <location>
        <position position="695"/>
    </location>
</feature>
<keyword evidence="6" id="KW-0408">Iron</keyword>
<feature type="signal peptide" evidence="7">
    <location>
        <begin position="1"/>
        <end position="19"/>
    </location>
</feature>
<keyword evidence="3 8" id="KW-0560">Oxidoreductase</keyword>
<dbReference type="AlphaFoldDB" id="A0A087TGI3"/>
<keyword evidence="9" id="KW-1185">Reference proteome</keyword>
<gene>
    <name evidence="8" type="ORF">X975_06897</name>
</gene>
<dbReference type="SUPFAM" id="SSF48113">
    <property type="entry name" value="Heme-dependent peroxidases"/>
    <property type="match status" value="1"/>
</dbReference>
<evidence type="ECO:0000313" key="9">
    <source>
        <dbReference type="Proteomes" id="UP000054359"/>
    </source>
</evidence>
<dbReference type="PRINTS" id="PR00457">
    <property type="entry name" value="ANPEROXIDASE"/>
</dbReference>
<organism evidence="8 9">
    <name type="scientific">Stegodyphus mimosarum</name>
    <name type="common">African social velvet spider</name>
    <dbReference type="NCBI Taxonomy" id="407821"/>
    <lineage>
        <taxon>Eukaryota</taxon>
        <taxon>Metazoa</taxon>
        <taxon>Ecdysozoa</taxon>
        <taxon>Arthropoda</taxon>
        <taxon>Chelicerata</taxon>
        <taxon>Arachnida</taxon>
        <taxon>Araneae</taxon>
        <taxon>Araneomorphae</taxon>
        <taxon>Entelegynae</taxon>
        <taxon>Eresoidea</taxon>
        <taxon>Eresidae</taxon>
        <taxon>Stegodyphus</taxon>
    </lineage>
</organism>
<evidence type="ECO:0000256" key="6">
    <source>
        <dbReference type="PIRSR" id="PIRSR619791-2"/>
    </source>
</evidence>
<keyword evidence="5" id="KW-0325">Glycoprotein</keyword>
<evidence type="ECO:0000256" key="7">
    <source>
        <dbReference type="SAM" id="SignalP"/>
    </source>
</evidence>
<dbReference type="InterPro" id="IPR037120">
    <property type="entry name" value="Haem_peroxidase_sf_animal"/>
</dbReference>
<dbReference type="GO" id="GO:0005576">
    <property type="term" value="C:extracellular region"/>
    <property type="evidence" value="ECO:0007669"/>
    <property type="project" value="UniProtKB-SubCell"/>
</dbReference>
<keyword evidence="6" id="KW-0349">Heme</keyword>
<dbReference type="FunFam" id="1.10.640.10:FF:000003">
    <property type="entry name" value="chorion peroxidase"/>
    <property type="match status" value="1"/>
</dbReference>
<dbReference type="OMA" id="MICATTE"/>
<name>A0A087TGI3_STEMI</name>
<keyword evidence="4 7" id="KW-0732">Signal</keyword>
<evidence type="ECO:0000256" key="3">
    <source>
        <dbReference type="ARBA" id="ARBA00022559"/>
    </source>
</evidence>
<sequence length="695" mass="79622">MIWFFTVFLSALLASICSQTSIPNNEGANESEVPFEDILESFQEILSLRSTLEKKIRRPNAIDIDDFSSNRNFDLDLETQRLEQEVTIFEHIAAATNMYDLSEEKRNELIEKLNEVPKFREIVRKCKKALPSPQCDSSSLYRTLDGSCNNLKHPRWGSLFSCHERLLPANYKGVSEIVDAANGEPLPHPRTLSLHFSDDIKLPTVNISQMFPFFGQLLAHDVVRTPPSTSGGRTLDCCLLDELQHPQCISLTYSSDDPYYSQFNFTCQNIIRHIPCPTCSFEKRKLINQATAFIDCSFLYGINEWEANRLREFDGTGKLRTQRGNLMPQISPTSRDLNCISGYEKYCFQSGDSRGNQHLMLASLQNLFLREHNRIATEMKVLNPHWDGETIYQETRKLVGAIMQCIVYKEFLPLLLGPTRMSEFDLWLNNSQYDPTVQPEMLSEFNTASYRLHSTLNTVVYENETSSSIIKLRDTYAIQKPIHENSFGSFLKGASKLPGHKYGRHHVEDVTKYLYKRPINDFGRDIQTINIYRGRDHGVQPYIKLLAYCSNNEINVTTFENLNQVMEPENVELLKQNYKDVADIDLIVGLQMEYNNGISVVPPTAACINAIQFKFLKDGDRFFFTHTGLPTSYSKEKIEAIYNASLSKLICDNTKVTEMQMNALLTPSEENPVMPCSSFPEIDLCLWKSEPEHHE</sequence>
<dbReference type="Proteomes" id="UP000054359">
    <property type="component" value="Unassembled WGS sequence"/>
</dbReference>
<evidence type="ECO:0000313" key="8">
    <source>
        <dbReference type="EMBL" id="KFM64222.1"/>
    </source>
</evidence>
<dbReference type="PANTHER" id="PTHR11475:SF4">
    <property type="entry name" value="CHORION PEROXIDASE"/>
    <property type="match status" value="1"/>
</dbReference>
<reference evidence="8 9" key="1">
    <citation type="submission" date="2013-11" db="EMBL/GenBank/DDBJ databases">
        <title>Genome sequencing of Stegodyphus mimosarum.</title>
        <authorList>
            <person name="Bechsgaard J."/>
        </authorList>
    </citation>
    <scope>NUCLEOTIDE SEQUENCE [LARGE SCALE GENOMIC DNA]</scope>
</reference>
<dbReference type="PANTHER" id="PTHR11475">
    <property type="entry name" value="OXIDASE/PEROXIDASE"/>
    <property type="match status" value="1"/>
</dbReference>
<dbReference type="GO" id="GO:0020037">
    <property type="term" value="F:heme binding"/>
    <property type="evidence" value="ECO:0007669"/>
    <property type="project" value="InterPro"/>
</dbReference>
<dbReference type="GO" id="GO:0006979">
    <property type="term" value="P:response to oxidative stress"/>
    <property type="evidence" value="ECO:0007669"/>
    <property type="project" value="InterPro"/>
</dbReference>
<dbReference type="PROSITE" id="PS50292">
    <property type="entry name" value="PEROXIDASE_3"/>
    <property type="match status" value="1"/>
</dbReference>
<feature type="binding site" description="axial binding residue" evidence="6">
    <location>
        <position position="453"/>
    </location>
    <ligand>
        <name>heme b</name>
        <dbReference type="ChEBI" id="CHEBI:60344"/>
    </ligand>
    <ligandPart>
        <name>Fe</name>
        <dbReference type="ChEBI" id="CHEBI:18248"/>
    </ligandPart>
</feature>
<comment type="subcellular location">
    <subcellularLocation>
        <location evidence="1">Secreted</location>
    </subcellularLocation>
</comment>
<feature type="chain" id="PRO_5001829721" evidence="7">
    <location>
        <begin position="20"/>
        <end position="695"/>
    </location>
</feature>
<protein>
    <submittedName>
        <fullName evidence="8">Chorion peroxidase</fullName>
    </submittedName>
</protein>
<evidence type="ECO:0000256" key="4">
    <source>
        <dbReference type="ARBA" id="ARBA00022729"/>
    </source>
</evidence>
<keyword evidence="2" id="KW-0964">Secreted</keyword>
<dbReference type="STRING" id="407821.A0A087TGI3"/>
<dbReference type="GO" id="GO:0004601">
    <property type="term" value="F:peroxidase activity"/>
    <property type="evidence" value="ECO:0007669"/>
    <property type="project" value="UniProtKB-KW"/>
</dbReference>
<dbReference type="Pfam" id="PF03098">
    <property type="entry name" value="An_peroxidase"/>
    <property type="match status" value="1"/>
</dbReference>
<dbReference type="InterPro" id="IPR019791">
    <property type="entry name" value="Haem_peroxidase_animal"/>
</dbReference>
<evidence type="ECO:0000256" key="1">
    <source>
        <dbReference type="ARBA" id="ARBA00004613"/>
    </source>
</evidence>
<evidence type="ECO:0000256" key="5">
    <source>
        <dbReference type="ARBA" id="ARBA00023180"/>
    </source>
</evidence>